<organism evidence="10 13">
    <name type="scientific">Adineta steineri</name>
    <dbReference type="NCBI Taxonomy" id="433720"/>
    <lineage>
        <taxon>Eukaryota</taxon>
        <taxon>Metazoa</taxon>
        <taxon>Spiralia</taxon>
        <taxon>Gnathifera</taxon>
        <taxon>Rotifera</taxon>
        <taxon>Eurotatoria</taxon>
        <taxon>Bdelloidea</taxon>
        <taxon>Adinetida</taxon>
        <taxon>Adinetidae</taxon>
        <taxon>Adineta</taxon>
    </lineage>
</organism>
<feature type="transmembrane region" description="Helical" evidence="8">
    <location>
        <begin position="130"/>
        <end position="149"/>
    </location>
</feature>
<dbReference type="PANTHER" id="PTHR24243:SF230">
    <property type="entry name" value="G-PROTEIN COUPLED RECEPTORS FAMILY 1 PROFILE DOMAIN-CONTAINING PROTEIN"/>
    <property type="match status" value="1"/>
</dbReference>
<dbReference type="InterPro" id="IPR017452">
    <property type="entry name" value="GPCR_Rhodpsn_7TM"/>
</dbReference>
<feature type="transmembrane region" description="Helical" evidence="8">
    <location>
        <begin position="257"/>
        <end position="280"/>
    </location>
</feature>
<feature type="transmembrane region" description="Helical" evidence="8">
    <location>
        <begin position="17"/>
        <end position="37"/>
    </location>
</feature>
<evidence type="ECO:0000313" key="10">
    <source>
        <dbReference type="EMBL" id="CAF0872057.1"/>
    </source>
</evidence>
<reference evidence="10" key="1">
    <citation type="submission" date="2021-02" db="EMBL/GenBank/DDBJ databases">
        <authorList>
            <person name="Nowell W R."/>
        </authorList>
    </citation>
    <scope>NUCLEOTIDE SEQUENCE</scope>
</reference>
<dbReference type="PANTHER" id="PTHR24243">
    <property type="entry name" value="G-PROTEIN COUPLED RECEPTOR"/>
    <property type="match status" value="1"/>
</dbReference>
<evidence type="ECO:0000256" key="7">
    <source>
        <dbReference type="ARBA" id="ARBA00023224"/>
    </source>
</evidence>
<gene>
    <name evidence="10" type="ORF">JYZ213_LOCUS9012</name>
    <name evidence="12" type="ORF">OXD698_LOCUS4252</name>
    <name evidence="11" type="ORF">VCS650_LOCUS41075</name>
</gene>
<evidence type="ECO:0000256" key="8">
    <source>
        <dbReference type="SAM" id="Phobius"/>
    </source>
</evidence>
<keyword evidence="5 8" id="KW-0472">Membrane</keyword>
<evidence type="ECO:0000256" key="2">
    <source>
        <dbReference type="ARBA" id="ARBA00022692"/>
    </source>
</evidence>
<evidence type="ECO:0000256" key="1">
    <source>
        <dbReference type="ARBA" id="ARBA00004141"/>
    </source>
</evidence>
<evidence type="ECO:0000256" key="6">
    <source>
        <dbReference type="ARBA" id="ARBA00023170"/>
    </source>
</evidence>
<dbReference type="EMBL" id="CAJNOG010000063">
    <property type="protein sequence ID" value="CAF0872057.1"/>
    <property type="molecule type" value="Genomic_DNA"/>
</dbReference>
<evidence type="ECO:0000256" key="3">
    <source>
        <dbReference type="ARBA" id="ARBA00022989"/>
    </source>
</evidence>
<proteinExistence type="predicted"/>
<evidence type="ECO:0000256" key="5">
    <source>
        <dbReference type="ARBA" id="ARBA00023136"/>
    </source>
</evidence>
<feature type="transmembrane region" description="Helical" evidence="8">
    <location>
        <begin position="49"/>
        <end position="72"/>
    </location>
</feature>
<sequence length="315" mass="35495">MSGLTEIQIIQGQLLRYMPLTTIVIGTIGNILNCLIFTRRKLSRNSCSIYFLASSIANFFAIYFGCLTRLLGTFNIQPPASQMGLYCKIKTFLTYIGLASSAWFIVGACADRYASSAATVRVRSFSQVKVARRAVLIISILVILVYFQMNFCFDGTIQAANCYPASGFCNGWNDYNLLITFSLFPPVLMFIFGWLTIRNVRTTGHLRPQASVKDRQLTTMLLIQVISTAILTLPISIQKLYSEITLNQVKSPQSKLIESFFATFVVLLALMNTSTSFYLFTLTGKIFRKELKNLIYLRQRQPTVEPTMAMTNARK</sequence>
<evidence type="ECO:0000259" key="9">
    <source>
        <dbReference type="PROSITE" id="PS50262"/>
    </source>
</evidence>
<evidence type="ECO:0000313" key="12">
    <source>
        <dbReference type="EMBL" id="CAF3557657.1"/>
    </source>
</evidence>
<feature type="transmembrane region" description="Helical" evidence="8">
    <location>
        <begin position="92"/>
        <end position="110"/>
    </location>
</feature>
<keyword evidence="4" id="KW-0297">G-protein coupled receptor</keyword>
<evidence type="ECO:0000256" key="4">
    <source>
        <dbReference type="ARBA" id="ARBA00023040"/>
    </source>
</evidence>
<keyword evidence="3 8" id="KW-1133">Transmembrane helix</keyword>
<dbReference type="GO" id="GO:0005886">
    <property type="term" value="C:plasma membrane"/>
    <property type="evidence" value="ECO:0007669"/>
    <property type="project" value="TreeGrafter"/>
</dbReference>
<comment type="subcellular location">
    <subcellularLocation>
        <location evidence="1">Membrane</location>
        <topology evidence="1">Multi-pass membrane protein</topology>
    </subcellularLocation>
</comment>
<evidence type="ECO:0000313" key="11">
    <source>
        <dbReference type="EMBL" id="CAF1479471.1"/>
    </source>
</evidence>
<keyword evidence="6" id="KW-0675">Receptor</keyword>
<dbReference type="GO" id="GO:0004930">
    <property type="term" value="F:G protein-coupled receptor activity"/>
    <property type="evidence" value="ECO:0007669"/>
    <property type="project" value="UniProtKB-KW"/>
</dbReference>
<dbReference type="Gene3D" id="1.20.1070.10">
    <property type="entry name" value="Rhodopsin 7-helix transmembrane proteins"/>
    <property type="match status" value="1"/>
</dbReference>
<keyword evidence="2 8" id="KW-0812">Transmembrane</keyword>
<feature type="transmembrane region" description="Helical" evidence="8">
    <location>
        <begin position="217"/>
        <end position="237"/>
    </location>
</feature>
<feature type="transmembrane region" description="Helical" evidence="8">
    <location>
        <begin position="177"/>
        <end position="197"/>
    </location>
</feature>
<dbReference type="EMBL" id="CAJNON010001683">
    <property type="protein sequence ID" value="CAF1479471.1"/>
    <property type="molecule type" value="Genomic_DNA"/>
</dbReference>
<dbReference type="InterPro" id="IPR000276">
    <property type="entry name" value="GPCR_Rhodpsn"/>
</dbReference>
<dbReference type="EMBL" id="CAJOAZ010000158">
    <property type="protein sequence ID" value="CAF3557657.1"/>
    <property type="molecule type" value="Genomic_DNA"/>
</dbReference>
<dbReference type="Proteomes" id="UP000663844">
    <property type="component" value="Unassembled WGS sequence"/>
</dbReference>
<dbReference type="SUPFAM" id="SSF81321">
    <property type="entry name" value="Family A G protein-coupled receptor-like"/>
    <property type="match status" value="1"/>
</dbReference>
<name>A0A813XRW1_9BILA</name>
<protein>
    <recommendedName>
        <fullName evidence="9">G-protein coupled receptors family 1 profile domain-containing protein</fullName>
    </recommendedName>
</protein>
<evidence type="ECO:0000313" key="13">
    <source>
        <dbReference type="Proteomes" id="UP000663845"/>
    </source>
</evidence>
<dbReference type="OrthoDB" id="9990906at2759"/>
<dbReference type="Proteomes" id="UP000663891">
    <property type="component" value="Unassembled WGS sequence"/>
</dbReference>
<dbReference type="AlphaFoldDB" id="A0A813XRW1"/>
<feature type="domain" description="G-protein coupled receptors family 1 profile" evidence="9">
    <location>
        <begin position="29"/>
        <end position="280"/>
    </location>
</feature>
<dbReference type="Pfam" id="PF00001">
    <property type="entry name" value="7tm_1"/>
    <property type="match status" value="1"/>
</dbReference>
<keyword evidence="7" id="KW-0807">Transducer</keyword>
<dbReference type="PROSITE" id="PS50262">
    <property type="entry name" value="G_PROTEIN_RECEP_F1_2"/>
    <property type="match status" value="1"/>
</dbReference>
<comment type="caution">
    <text evidence="10">The sequence shown here is derived from an EMBL/GenBank/DDBJ whole genome shotgun (WGS) entry which is preliminary data.</text>
</comment>
<dbReference type="Proteomes" id="UP000663845">
    <property type="component" value="Unassembled WGS sequence"/>
</dbReference>
<accession>A0A813XRW1</accession>